<dbReference type="InterPro" id="IPR029069">
    <property type="entry name" value="HotDog_dom_sf"/>
</dbReference>
<dbReference type="EMBL" id="CP047156">
    <property type="protein sequence ID" value="QHC02434.1"/>
    <property type="molecule type" value="Genomic_DNA"/>
</dbReference>
<evidence type="ECO:0000256" key="2">
    <source>
        <dbReference type="ARBA" id="ARBA00004496"/>
    </source>
</evidence>
<evidence type="ECO:0000256" key="20">
    <source>
        <dbReference type="ARBA" id="ARBA00047734"/>
    </source>
</evidence>
<proteinExistence type="inferred from homology"/>
<evidence type="ECO:0000256" key="13">
    <source>
        <dbReference type="ARBA" id="ARBA00035852"/>
    </source>
</evidence>
<keyword evidence="4" id="KW-1003">Cell membrane</keyword>
<evidence type="ECO:0000256" key="22">
    <source>
        <dbReference type="ARBA" id="ARBA00048074"/>
    </source>
</evidence>
<dbReference type="Proteomes" id="UP000463857">
    <property type="component" value="Chromosome"/>
</dbReference>
<evidence type="ECO:0000256" key="5">
    <source>
        <dbReference type="ARBA" id="ARBA00022490"/>
    </source>
</evidence>
<evidence type="ECO:0000256" key="18">
    <source>
        <dbReference type="ARBA" id="ARBA00043210"/>
    </source>
</evidence>
<dbReference type="InterPro" id="IPR006683">
    <property type="entry name" value="Thioestr_dom"/>
</dbReference>
<evidence type="ECO:0000256" key="8">
    <source>
        <dbReference type="ARBA" id="ARBA00022832"/>
    </source>
</evidence>
<name>A0A7L4YU87_9ACTN</name>
<evidence type="ECO:0000313" key="26">
    <source>
        <dbReference type="Proteomes" id="UP000463857"/>
    </source>
</evidence>
<evidence type="ECO:0000256" key="17">
    <source>
        <dbReference type="ARBA" id="ARBA00040123"/>
    </source>
</evidence>
<evidence type="ECO:0000259" key="24">
    <source>
        <dbReference type="Pfam" id="PF03061"/>
    </source>
</evidence>
<dbReference type="OrthoDB" id="5242242at2"/>
<comment type="catalytic activity">
    <reaction evidence="23">
        <text>tetradecanoyl-CoA + H2O = tetradecanoate + CoA + H(+)</text>
        <dbReference type="Rhea" id="RHEA:40119"/>
        <dbReference type="ChEBI" id="CHEBI:15377"/>
        <dbReference type="ChEBI" id="CHEBI:15378"/>
        <dbReference type="ChEBI" id="CHEBI:30807"/>
        <dbReference type="ChEBI" id="CHEBI:57287"/>
        <dbReference type="ChEBI" id="CHEBI:57385"/>
    </reaction>
    <physiologicalReaction direction="left-to-right" evidence="23">
        <dbReference type="Rhea" id="RHEA:40120"/>
    </physiologicalReaction>
</comment>
<evidence type="ECO:0000256" key="21">
    <source>
        <dbReference type="ARBA" id="ARBA00047969"/>
    </source>
</evidence>
<evidence type="ECO:0000256" key="15">
    <source>
        <dbReference type="ARBA" id="ARBA00038456"/>
    </source>
</evidence>
<dbReference type="EC" id="3.1.2.2" evidence="16"/>
<evidence type="ECO:0000256" key="19">
    <source>
        <dbReference type="ARBA" id="ARBA00047588"/>
    </source>
</evidence>
<keyword evidence="12" id="KW-0966">Cell projection</keyword>
<keyword evidence="5" id="KW-0963">Cytoplasm</keyword>
<dbReference type="GO" id="GO:0016787">
    <property type="term" value="F:hydrolase activity"/>
    <property type="evidence" value="ECO:0007669"/>
    <property type="project" value="UniProtKB-KW"/>
</dbReference>
<evidence type="ECO:0000256" key="7">
    <source>
        <dbReference type="ARBA" id="ARBA00022801"/>
    </source>
</evidence>
<evidence type="ECO:0000256" key="6">
    <source>
        <dbReference type="ARBA" id="ARBA00022703"/>
    </source>
</evidence>
<dbReference type="InterPro" id="IPR052365">
    <property type="entry name" value="THEM4/THEM5_acyl-CoA_thioest"/>
</dbReference>
<protein>
    <recommendedName>
        <fullName evidence="17">Acyl-coenzyme A thioesterase THEM4</fullName>
        <ecNumber evidence="16">3.1.2.2</ecNumber>
    </recommendedName>
    <alternativeName>
        <fullName evidence="18">Thioesterase superfamily member 4</fullName>
    </alternativeName>
</protein>
<evidence type="ECO:0000256" key="9">
    <source>
        <dbReference type="ARBA" id="ARBA00022946"/>
    </source>
</evidence>
<dbReference type="PANTHER" id="PTHR12418">
    <property type="entry name" value="ACYL-COENZYME A THIOESTERASE THEM4"/>
    <property type="match status" value="1"/>
</dbReference>
<dbReference type="CDD" id="cd03443">
    <property type="entry name" value="PaaI_thioesterase"/>
    <property type="match status" value="1"/>
</dbReference>
<evidence type="ECO:0000256" key="12">
    <source>
        <dbReference type="ARBA" id="ARBA00023273"/>
    </source>
</evidence>
<evidence type="ECO:0000256" key="11">
    <source>
        <dbReference type="ARBA" id="ARBA00023136"/>
    </source>
</evidence>
<dbReference type="InParanoid" id="A0A7L4YU87"/>
<comment type="catalytic activity">
    <reaction evidence="14">
        <text>(9Z)-octadecenoyl-CoA + H2O = (9Z)-octadecenoate + CoA + H(+)</text>
        <dbReference type="Rhea" id="RHEA:40139"/>
        <dbReference type="ChEBI" id="CHEBI:15377"/>
        <dbReference type="ChEBI" id="CHEBI:15378"/>
        <dbReference type="ChEBI" id="CHEBI:30823"/>
        <dbReference type="ChEBI" id="CHEBI:57287"/>
        <dbReference type="ChEBI" id="CHEBI:57387"/>
    </reaction>
    <physiologicalReaction direction="left-to-right" evidence="14">
        <dbReference type="Rhea" id="RHEA:40140"/>
    </physiologicalReaction>
</comment>
<comment type="subcellular location">
    <subcellularLocation>
        <location evidence="3">Cell projection</location>
        <location evidence="3">Ruffle membrane</location>
    </subcellularLocation>
    <subcellularLocation>
        <location evidence="2">Cytoplasm</location>
    </subcellularLocation>
    <subcellularLocation>
        <location evidence="1">Membrane</location>
        <topology evidence="1">Peripheral membrane protein</topology>
    </subcellularLocation>
</comment>
<evidence type="ECO:0000256" key="14">
    <source>
        <dbReference type="ARBA" id="ARBA00037002"/>
    </source>
</evidence>
<comment type="catalytic activity">
    <reaction evidence="19">
        <text>octanoyl-CoA + H2O = octanoate + CoA + H(+)</text>
        <dbReference type="Rhea" id="RHEA:30143"/>
        <dbReference type="ChEBI" id="CHEBI:15377"/>
        <dbReference type="ChEBI" id="CHEBI:15378"/>
        <dbReference type="ChEBI" id="CHEBI:25646"/>
        <dbReference type="ChEBI" id="CHEBI:57287"/>
        <dbReference type="ChEBI" id="CHEBI:57386"/>
    </reaction>
    <physiologicalReaction direction="left-to-right" evidence="19">
        <dbReference type="Rhea" id="RHEA:30144"/>
    </physiologicalReaction>
</comment>
<dbReference type="KEGG" id="eke:EK0264_13275"/>
<dbReference type="GO" id="GO:0016020">
    <property type="term" value="C:membrane"/>
    <property type="evidence" value="ECO:0007669"/>
    <property type="project" value="UniProtKB-SubCell"/>
</dbReference>
<comment type="catalytic activity">
    <reaction evidence="22">
        <text>dodecanoyl-CoA + H2O = dodecanoate + CoA + H(+)</text>
        <dbReference type="Rhea" id="RHEA:30135"/>
        <dbReference type="ChEBI" id="CHEBI:15377"/>
        <dbReference type="ChEBI" id="CHEBI:15378"/>
        <dbReference type="ChEBI" id="CHEBI:18262"/>
        <dbReference type="ChEBI" id="CHEBI:57287"/>
        <dbReference type="ChEBI" id="CHEBI:57375"/>
    </reaction>
    <physiologicalReaction direction="left-to-right" evidence="22">
        <dbReference type="Rhea" id="RHEA:30136"/>
    </physiologicalReaction>
</comment>
<dbReference type="Pfam" id="PF03061">
    <property type="entry name" value="4HBT"/>
    <property type="match status" value="1"/>
</dbReference>
<dbReference type="GO" id="GO:0005737">
    <property type="term" value="C:cytoplasm"/>
    <property type="evidence" value="ECO:0007669"/>
    <property type="project" value="UniProtKB-SubCell"/>
</dbReference>
<comment type="catalytic activity">
    <reaction evidence="21">
        <text>decanoyl-CoA + H2O = decanoate + CoA + H(+)</text>
        <dbReference type="Rhea" id="RHEA:40059"/>
        <dbReference type="ChEBI" id="CHEBI:15377"/>
        <dbReference type="ChEBI" id="CHEBI:15378"/>
        <dbReference type="ChEBI" id="CHEBI:27689"/>
        <dbReference type="ChEBI" id="CHEBI:57287"/>
        <dbReference type="ChEBI" id="CHEBI:61430"/>
    </reaction>
    <physiologicalReaction direction="left-to-right" evidence="21">
        <dbReference type="Rhea" id="RHEA:40060"/>
    </physiologicalReaction>
</comment>
<dbReference type="AlphaFoldDB" id="A0A7L4YU87"/>
<dbReference type="GO" id="GO:0006631">
    <property type="term" value="P:fatty acid metabolic process"/>
    <property type="evidence" value="ECO:0007669"/>
    <property type="project" value="UniProtKB-KW"/>
</dbReference>
<dbReference type="SUPFAM" id="SSF54637">
    <property type="entry name" value="Thioesterase/thiol ester dehydrase-isomerase"/>
    <property type="match status" value="1"/>
</dbReference>
<organism evidence="25 26">
    <name type="scientific">Epidermidibacterium keratini</name>
    <dbReference type="NCBI Taxonomy" id="1891644"/>
    <lineage>
        <taxon>Bacteria</taxon>
        <taxon>Bacillati</taxon>
        <taxon>Actinomycetota</taxon>
        <taxon>Actinomycetes</taxon>
        <taxon>Sporichthyales</taxon>
        <taxon>Sporichthyaceae</taxon>
        <taxon>Epidermidibacterium</taxon>
    </lineage>
</organism>
<dbReference type="Gene3D" id="3.10.129.10">
    <property type="entry name" value="Hotdog Thioesterase"/>
    <property type="match status" value="1"/>
</dbReference>
<comment type="catalytic activity">
    <reaction evidence="13">
        <text>(5Z,8Z,11Z,14Z)-eicosatetraenoyl-CoA + H2O = (5Z,8Z,11Z,14Z)-eicosatetraenoate + CoA + H(+)</text>
        <dbReference type="Rhea" id="RHEA:40151"/>
        <dbReference type="ChEBI" id="CHEBI:15377"/>
        <dbReference type="ChEBI" id="CHEBI:15378"/>
        <dbReference type="ChEBI" id="CHEBI:32395"/>
        <dbReference type="ChEBI" id="CHEBI:57287"/>
        <dbReference type="ChEBI" id="CHEBI:57368"/>
    </reaction>
    <physiologicalReaction direction="left-to-right" evidence="13">
        <dbReference type="Rhea" id="RHEA:40152"/>
    </physiologicalReaction>
</comment>
<evidence type="ECO:0000256" key="16">
    <source>
        <dbReference type="ARBA" id="ARBA00038848"/>
    </source>
</evidence>
<evidence type="ECO:0000313" key="25">
    <source>
        <dbReference type="EMBL" id="QHC02434.1"/>
    </source>
</evidence>
<reference evidence="25 26" key="1">
    <citation type="journal article" date="2018" name="Int. J. Syst. Evol. Microbiol.">
        <title>Epidermidibacterium keratini gen. nov., sp. nov., a member of the family Sporichthyaceae, isolated from keratin epidermis.</title>
        <authorList>
            <person name="Lee D.G."/>
            <person name="Trujillo M.E."/>
            <person name="Kang S."/>
            <person name="Nam J.J."/>
            <person name="Kim Y.J."/>
        </authorList>
    </citation>
    <scope>NUCLEOTIDE SEQUENCE [LARGE SCALE GENOMIC DNA]</scope>
    <source>
        <strain evidence="25 26">EPI-7</strain>
    </source>
</reference>
<keyword evidence="10" id="KW-0443">Lipid metabolism</keyword>
<comment type="similarity">
    <text evidence="15">Belongs to the THEM4/THEM5 thioesterase family.</text>
</comment>
<evidence type="ECO:0000256" key="1">
    <source>
        <dbReference type="ARBA" id="ARBA00004170"/>
    </source>
</evidence>
<sequence>MDYEVIDLSEEELAREREVYGGLAQSVRDLALASLRTTVDEDEAIAIRAEIDQVTERLLASVREREHLGIRVRKDGLVLSDGNAVIGTRNPVAPPLQIDTTDRGARSEFRLNALYEGPPGCVHGGVIALVMDQICGEAAISQGHPGMTGTLSIRYARPTRLGDCSAEAWVEEVNGVKTIVRGVLRDAKGRETATAEGVFIMPRWAREAMTDTAITPPRFD</sequence>
<keyword evidence="26" id="KW-1185">Reference proteome</keyword>
<gene>
    <name evidence="25" type="ORF">EK0264_13275</name>
</gene>
<keyword evidence="9" id="KW-0809">Transit peptide</keyword>
<evidence type="ECO:0000256" key="4">
    <source>
        <dbReference type="ARBA" id="ARBA00022475"/>
    </source>
</evidence>
<evidence type="ECO:0000256" key="3">
    <source>
        <dbReference type="ARBA" id="ARBA00004632"/>
    </source>
</evidence>
<accession>A0A7L4YU87</accession>
<dbReference type="PANTHER" id="PTHR12418:SF19">
    <property type="entry name" value="ACYL-COENZYME A THIOESTERASE THEM4"/>
    <property type="match status" value="1"/>
</dbReference>
<keyword evidence="8" id="KW-0276">Fatty acid metabolism</keyword>
<evidence type="ECO:0000256" key="23">
    <source>
        <dbReference type="ARBA" id="ARBA00048180"/>
    </source>
</evidence>
<keyword evidence="11" id="KW-0472">Membrane</keyword>
<feature type="domain" description="Thioesterase" evidence="24">
    <location>
        <begin position="120"/>
        <end position="192"/>
    </location>
</feature>
<comment type="catalytic activity">
    <reaction evidence="20">
        <text>hexadecanoyl-CoA + H2O = hexadecanoate + CoA + H(+)</text>
        <dbReference type="Rhea" id="RHEA:16645"/>
        <dbReference type="ChEBI" id="CHEBI:7896"/>
        <dbReference type="ChEBI" id="CHEBI:15377"/>
        <dbReference type="ChEBI" id="CHEBI:15378"/>
        <dbReference type="ChEBI" id="CHEBI:57287"/>
        <dbReference type="ChEBI" id="CHEBI:57379"/>
        <dbReference type="EC" id="3.1.2.2"/>
    </reaction>
    <physiologicalReaction direction="left-to-right" evidence="20">
        <dbReference type="Rhea" id="RHEA:16646"/>
    </physiologicalReaction>
</comment>
<evidence type="ECO:0000256" key="10">
    <source>
        <dbReference type="ARBA" id="ARBA00023098"/>
    </source>
</evidence>
<keyword evidence="6" id="KW-0053">Apoptosis</keyword>
<keyword evidence="7" id="KW-0378">Hydrolase</keyword>